<dbReference type="Proteomes" id="UP001596509">
    <property type="component" value="Unassembled WGS sequence"/>
</dbReference>
<dbReference type="EMBL" id="JBHTCK010000001">
    <property type="protein sequence ID" value="MFC7349287.1"/>
    <property type="molecule type" value="Genomic_DNA"/>
</dbReference>
<sequence length="209" mass="23598">MDVLIVDWDHLMSVPEDRHSAVLYEAADSVDEEWWADGPDQPPPVEPQWFWPAPPAPGWFGKFDFGVVGSSYKDHFWAGERWEEIRAFVEPGLRSGVDRFIDPLFWGGLEYMPDREDVREAPALVMTDEAPAHSGHLLWRRPSAVSSLKVLWNSAGPELGLLRGPFDQHSRADFGRINDFDAFAGLLRGWGDVISQAELRGWGVVGLRC</sequence>
<dbReference type="RefSeq" id="WP_319285978.1">
    <property type="nucleotide sequence ID" value="NZ_JBHTCK010000001.1"/>
</dbReference>
<accession>A0ABW2M564</accession>
<comment type="caution">
    <text evidence="1">The sequence shown here is derived from an EMBL/GenBank/DDBJ whole genome shotgun (WGS) entry which is preliminary data.</text>
</comment>
<evidence type="ECO:0000313" key="1">
    <source>
        <dbReference type="EMBL" id="MFC7349287.1"/>
    </source>
</evidence>
<gene>
    <name evidence="1" type="ORF">ACFQW9_01395</name>
</gene>
<organism evidence="1 2">
    <name type="scientific">Streptomyces caviscabies</name>
    <dbReference type="NCBI Taxonomy" id="90079"/>
    <lineage>
        <taxon>Bacteria</taxon>
        <taxon>Bacillati</taxon>
        <taxon>Actinomycetota</taxon>
        <taxon>Actinomycetes</taxon>
        <taxon>Kitasatosporales</taxon>
        <taxon>Streptomycetaceae</taxon>
        <taxon>Streptomyces</taxon>
    </lineage>
</organism>
<proteinExistence type="predicted"/>
<protein>
    <submittedName>
        <fullName evidence="1">Uncharacterized protein</fullName>
    </submittedName>
</protein>
<reference evidence="2" key="1">
    <citation type="journal article" date="2019" name="Int. J. Syst. Evol. Microbiol.">
        <title>The Global Catalogue of Microorganisms (GCM) 10K type strain sequencing project: providing services to taxonomists for standard genome sequencing and annotation.</title>
        <authorList>
            <consortium name="The Broad Institute Genomics Platform"/>
            <consortium name="The Broad Institute Genome Sequencing Center for Infectious Disease"/>
            <person name="Wu L."/>
            <person name="Ma J."/>
        </authorList>
    </citation>
    <scope>NUCLEOTIDE SEQUENCE [LARGE SCALE GENOMIC DNA]</scope>
    <source>
        <strain evidence="2">ICMP 19430</strain>
    </source>
</reference>
<name>A0ABW2M564_9ACTN</name>
<keyword evidence="2" id="KW-1185">Reference proteome</keyword>
<evidence type="ECO:0000313" key="2">
    <source>
        <dbReference type="Proteomes" id="UP001596509"/>
    </source>
</evidence>